<reference evidence="1" key="1">
    <citation type="submission" date="2015-04" db="EMBL/GenBank/DDBJ databases">
        <authorList>
            <person name="Syromyatnikov M.Y."/>
            <person name="Popov V.N."/>
        </authorList>
    </citation>
    <scope>NUCLEOTIDE SEQUENCE</scope>
    <source>
        <strain evidence="1">MO-1</strain>
    </source>
</reference>
<proteinExistence type="predicted"/>
<name>A0A1S7LM12_MAGMO</name>
<sequence>MVQRIQKVPIHLDCDATFTLEFPAMDSSRTRRGSSCSRWPSIWPCSCGQSCCNGVYYMWPRVMEAGIILLPDNRI</sequence>
<dbReference type="EMBL" id="LO017727">
    <property type="protein sequence ID" value="CRH07962.1"/>
    <property type="molecule type" value="Genomic_DNA"/>
</dbReference>
<organism evidence="1">
    <name type="scientific">Magnetococcus massalia (strain MO-1)</name>
    <dbReference type="NCBI Taxonomy" id="451514"/>
    <lineage>
        <taxon>Bacteria</taxon>
        <taxon>Pseudomonadati</taxon>
        <taxon>Pseudomonadota</taxon>
        <taxon>Magnetococcia</taxon>
        <taxon>Magnetococcales</taxon>
        <taxon>Magnetococcaceae</taxon>
        <taxon>Magnetococcus</taxon>
    </lineage>
</organism>
<dbReference type="AlphaFoldDB" id="A0A1S7LM12"/>
<accession>A0A1S7LM12</accession>
<gene>
    <name evidence="1" type="ORF">MAGMO_3834</name>
</gene>
<protein>
    <submittedName>
        <fullName evidence="1">Uncharacterized protein</fullName>
    </submittedName>
</protein>
<evidence type="ECO:0000313" key="1">
    <source>
        <dbReference type="EMBL" id="CRH07962.1"/>
    </source>
</evidence>